<dbReference type="Pfam" id="PF04851">
    <property type="entry name" value="ResIII"/>
    <property type="match status" value="1"/>
</dbReference>
<dbReference type="SMART" id="SM00490">
    <property type="entry name" value="HELICc"/>
    <property type="match status" value="1"/>
</dbReference>
<dbReference type="GO" id="GO:0003677">
    <property type="term" value="F:DNA binding"/>
    <property type="evidence" value="ECO:0007669"/>
    <property type="project" value="InterPro"/>
</dbReference>
<dbReference type="SMART" id="SM00487">
    <property type="entry name" value="DEXDc"/>
    <property type="match status" value="1"/>
</dbReference>
<accession>A0A158DZD9</accession>
<dbReference type="Gene3D" id="3.40.50.300">
    <property type="entry name" value="P-loop containing nucleotide triphosphate hydrolases"/>
    <property type="match status" value="1"/>
</dbReference>
<protein>
    <submittedName>
        <fullName evidence="4">Helicase</fullName>
    </submittedName>
</protein>
<dbReference type="AlphaFoldDB" id="A0A158DZD9"/>
<feature type="domain" description="Helicase ATP-binding" evidence="2">
    <location>
        <begin position="40"/>
        <end position="307"/>
    </location>
</feature>
<gene>
    <name evidence="4" type="ORF">AWB78_05854</name>
</gene>
<dbReference type="GO" id="GO:0005524">
    <property type="term" value="F:ATP binding"/>
    <property type="evidence" value="ECO:0007669"/>
    <property type="project" value="InterPro"/>
</dbReference>
<dbReference type="Pfam" id="PF00271">
    <property type="entry name" value="Helicase_C"/>
    <property type="match status" value="1"/>
</dbReference>
<dbReference type="PROSITE" id="PS51194">
    <property type="entry name" value="HELICASE_CTER"/>
    <property type="match status" value="1"/>
</dbReference>
<organism evidence="4 5">
    <name type="scientific">Caballeronia calidae</name>
    <dbReference type="NCBI Taxonomy" id="1777139"/>
    <lineage>
        <taxon>Bacteria</taxon>
        <taxon>Pseudomonadati</taxon>
        <taxon>Pseudomonadota</taxon>
        <taxon>Betaproteobacteria</taxon>
        <taxon>Burkholderiales</taxon>
        <taxon>Burkholderiaceae</taxon>
        <taxon>Caballeronia</taxon>
    </lineage>
</organism>
<sequence>MSIRTREWLRGFLHLGARAEKDSIPTRDIDRQEDTVIRALNMLDDRPGIVLADEVGMGKTYEALGIAAATRHANRRSRIVVITPGPDLNIKWSSEFPRFREMYDFGDDAVPVSSLAEFVQKVRDHSVVVAPVTMFQSGRGTGDQTYLLSLYFYWKQLHGNTANAIMARFRGGDHARIDVCREKFLDVFALCEFEDQLAAAFRRGNSDGAAGLDDLYEASGIDAFENQKAVERALYRARFVLTGKLMPMIDLLIVDEAHKLKNPGSLRTEAMTRVFRKRFRKTIFLTATPFQLDVTELQQVFSLFAEAAGAPKDLMSQVEDLLIAVKDYQAQYEAFQRTWSSLDPAVAAEFCSLYDNEPAALDAVQVPSLQLVARQVAALKTLKTEAIEPGFRKWMIRSLREDKRSYRRHVRKEIRASGAGAFPFLIYERFIAELFRQRRQTHKAAVEINMVSSYAAARQGSILSTDEDIPVEAEAYRRLLREVLGDIESGPHDHPKVSYSVADALDAADRGEKSLIFCSRVATLEQLRRELDAAWESRILERWRRVYRGADATDIFDTREDRDKRQRGRHSLLQSRFHRPQDALYLALREFHLCTATSSSDWALVRLPDIVEEANRILGGLRLGKTSAERLDYRVAKRCVEQAAARLGATAGAISPAEKQRVDELLDVDYTGLGLDALNDDAEHDAIGTESPQWHITDRTAETVLGRQGSLWGRQAELLSALPAKLHVKVVEQLARYLTYKQVPFLADLLASAKAAGISVDPVESSALLEFMPRFWKSKAGRPWAERIEAFLRYFLERDPHQQSEILDGPIRTGDFARHTREGESRERLREAFNTPLYPMILIANEVMQEGLDLHKHCRRVVHHDLVWNPAQVEQRIGRIDRLGSLTSRLRKNDGTVTLDVLYPVIRGTIDERLFRTVKTREKWLEFLLGAPPNFSEYSFTDQEPPPLPEKLSADLAVDLGPRYGSQVLHGQERNSRRSSRPGDSTNLSVR</sequence>
<feature type="region of interest" description="Disordered" evidence="1">
    <location>
        <begin position="965"/>
        <end position="991"/>
    </location>
</feature>
<dbReference type="InterPro" id="IPR027417">
    <property type="entry name" value="P-loop_NTPase"/>
</dbReference>
<dbReference type="InterPro" id="IPR038718">
    <property type="entry name" value="SNF2-like_sf"/>
</dbReference>
<evidence type="ECO:0000259" key="3">
    <source>
        <dbReference type="PROSITE" id="PS51194"/>
    </source>
</evidence>
<evidence type="ECO:0000313" key="5">
    <source>
        <dbReference type="Proteomes" id="UP000071859"/>
    </source>
</evidence>
<dbReference type="GO" id="GO:0016787">
    <property type="term" value="F:hydrolase activity"/>
    <property type="evidence" value="ECO:0007669"/>
    <property type="project" value="InterPro"/>
</dbReference>
<keyword evidence="4" id="KW-0547">Nucleotide-binding</keyword>
<dbReference type="GO" id="GO:0004386">
    <property type="term" value="F:helicase activity"/>
    <property type="evidence" value="ECO:0007669"/>
    <property type="project" value="UniProtKB-KW"/>
</dbReference>
<comment type="caution">
    <text evidence="4">The sequence shown here is derived from an EMBL/GenBank/DDBJ whole genome shotgun (WGS) entry which is preliminary data.</text>
</comment>
<dbReference type="PANTHER" id="PTHR45629">
    <property type="entry name" value="SNF2/RAD54 FAMILY MEMBER"/>
    <property type="match status" value="1"/>
</dbReference>
<dbReference type="InterPro" id="IPR001650">
    <property type="entry name" value="Helicase_C-like"/>
</dbReference>
<dbReference type="SUPFAM" id="SSF52540">
    <property type="entry name" value="P-loop containing nucleoside triphosphate hydrolases"/>
    <property type="match status" value="2"/>
</dbReference>
<evidence type="ECO:0000313" key="4">
    <source>
        <dbReference type="EMBL" id="SAK99924.1"/>
    </source>
</evidence>
<proteinExistence type="predicted"/>
<dbReference type="PANTHER" id="PTHR45629:SF7">
    <property type="entry name" value="DNA EXCISION REPAIR PROTEIN ERCC-6-RELATED"/>
    <property type="match status" value="1"/>
</dbReference>
<name>A0A158DZD9_9BURK</name>
<dbReference type="PROSITE" id="PS51192">
    <property type="entry name" value="HELICASE_ATP_BIND_1"/>
    <property type="match status" value="1"/>
</dbReference>
<keyword evidence="5" id="KW-1185">Reference proteome</keyword>
<feature type="compositionally biased region" description="Polar residues" evidence="1">
    <location>
        <begin position="982"/>
        <end position="991"/>
    </location>
</feature>
<feature type="domain" description="Helicase C-terminal" evidence="3">
    <location>
        <begin position="752"/>
        <end position="929"/>
    </location>
</feature>
<dbReference type="InterPro" id="IPR006935">
    <property type="entry name" value="Helicase/UvrB_N"/>
</dbReference>
<evidence type="ECO:0000259" key="2">
    <source>
        <dbReference type="PROSITE" id="PS51192"/>
    </source>
</evidence>
<dbReference type="Proteomes" id="UP000071859">
    <property type="component" value="Unassembled WGS sequence"/>
</dbReference>
<dbReference type="InterPro" id="IPR050496">
    <property type="entry name" value="SNF2_RAD54_helicase_repair"/>
</dbReference>
<keyword evidence="4" id="KW-0347">Helicase</keyword>
<dbReference type="Gene3D" id="3.40.50.10810">
    <property type="entry name" value="Tandem AAA-ATPase domain"/>
    <property type="match status" value="2"/>
</dbReference>
<dbReference type="InterPro" id="IPR014001">
    <property type="entry name" value="Helicase_ATP-bd"/>
</dbReference>
<evidence type="ECO:0000256" key="1">
    <source>
        <dbReference type="SAM" id="MobiDB-lite"/>
    </source>
</evidence>
<keyword evidence="4" id="KW-0378">Hydrolase</keyword>
<keyword evidence="4" id="KW-0067">ATP-binding</keyword>
<reference evidence="4" key="1">
    <citation type="submission" date="2016-01" db="EMBL/GenBank/DDBJ databases">
        <authorList>
            <person name="Peeters C."/>
        </authorList>
    </citation>
    <scope>NUCLEOTIDE SEQUENCE</scope>
    <source>
        <strain evidence="4">LMG 29321</strain>
    </source>
</reference>
<dbReference type="EMBL" id="FCOX02000040">
    <property type="protein sequence ID" value="SAK99924.1"/>
    <property type="molecule type" value="Genomic_DNA"/>
</dbReference>